<evidence type="ECO:0000313" key="4">
    <source>
        <dbReference type="Proteomes" id="UP000799436"/>
    </source>
</evidence>
<dbReference type="PROSITE" id="PS50181">
    <property type="entry name" value="FBOX"/>
    <property type="match status" value="1"/>
</dbReference>
<feature type="region of interest" description="Disordered" evidence="1">
    <location>
        <begin position="1"/>
        <end position="32"/>
    </location>
</feature>
<protein>
    <recommendedName>
        <fullName evidence="2">F-box domain-containing protein</fullName>
    </recommendedName>
</protein>
<keyword evidence="4" id="KW-1185">Reference proteome</keyword>
<proteinExistence type="predicted"/>
<evidence type="ECO:0000313" key="3">
    <source>
        <dbReference type="EMBL" id="KAF2770555.1"/>
    </source>
</evidence>
<evidence type="ECO:0000256" key="1">
    <source>
        <dbReference type="SAM" id="MobiDB-lite"/>
    </source>
</evidence>
<dbReference type="EMBL" id="ML995825">
    <property type="protein sequence ID" value="KAF2770555.1"/>
    <property type="molecule type" value="Genomic_DNA"/>
</dbReference>
<accession>A0A6G1LCH5</accession>
<dbReference type="InterPro" id="IPR001810">
    <property type="entry name" value="F-box_dom"/>
</dbReference>
<dbReference type="Pfam" id="PF12937">
    <property type="entry name" value="F-box-like"/>
    <property type="match status" value="1"/>
</dbReference>
<evidence type="ECO:0000259" key="2">
    <source>
        <dbReference type="PROSITE" id="PS50181"/>
    </source>
</evidence>
<dbReference type="SUPFAM" id="SSF81383">
    <property type="entry name" value="F-box domain"/>
    <property type="match status" value="1"/>
</dbReference>
<dbReference type="InterPro" id="IPR036047">
    <property type="entry name" value="F-box-like_dom_sf"/>
</dbReference>
<sequence length="265" mass="30108">MRVASKQIRDFSRAPPSSRHCTRIPGRRTSGHTHDGRMAVLLDLPQELLVRVASYLTTAELGPLRRTCKAVEKGLFKTFAREFFTKRQFMIEHVSLQALVDIANHKTLTPYLKEVIIGTQHLYYDPNFLNHQGGRHREAGYMERSLFVATGQAHAMLVEAFSKLPNLRTVGLRDYDGAGRLRDGDSARWKSYGWSFGDPPQTVHWDGTQRPQPPDPIFGSLLFALGKARSNIEGVEVFLRRQYQLTLFSFYIVQGPTGDTVDPRH</sequence>
<dbReference type="CDD" id="cd09917">
    <property type="entry name" value="F-box_SF"/>
    <property type="match status" value="1"/>
</dbReference>
<feature type="compositionally biased region" description="Basic residues" evidence="1">
    <location>
        <begin position="20"/>
        <end position="31"/>
    </location>
</feature>
<name>A0A6G1LCH5_9PEZI</name>
<reference evidence="3" key="1">
    <citation type="journal article" date="2020" name="Stud. Mycol.">
        <title>101 Dothideomycetes genomes: a test case for predicting lifestyles and emergence of pathogens.</title>
        <authorList>
            <person name="Haridas S."/>
            <person name="Albert R."/>
            <person name="Binder M."/>
            <person name="Bloem J."/>
            <person name="Labutti K."/>
            <person name="Salamov A."/>
            <person name="Andreopoulos B."/>
            <person name="Baker S."/>
            <person name="Barry K."/>
            <person name="Bills G."/>
            <person name="Bluhm B."/>
            <person name="Cannon C."/>
            <person name="Castanera R."/>
            <person name="Culley D."/>
            <person name="Daum C."/>
            <person name="Ezra D."/>
            <person name="Gonzalez J."/>
            <person name="Henrissat B."/>
            <person name="Kuo A."/>
            <person name="Liang C."/>
            <person name="Lipzen A."/>
            <person name="Lutzoni F."/>
            <person name="Magnuson J."/>
            <person name="Mondo S."/>
            <person name="Nolan M."/>
            <person name="Ohm R."/>
            <person name="Pangilinan J."/>
            <person name="Park H.-J."/>
            <person name="Ramirez L."/>
            <person name="Alfaro M."/>
            <person name="Sun H."/>
            <person name="Tritt A."/>
            <person name="Yoshinaga Y."/>
            <person name="Zwiers L.-H."/>
            <person name="Turgeon B."/>
            <person name="Goodwin S."/>
            <person name="Spatafora J."/>
            <person name="Crous P."/>
            <person name="Grigoriev I."/>
        </authorList>
    </citation>
    <scope>NUCLEOTIDE SEQUENCE</scope>
    <source>
        <strain evidence="3">CBS 116005</strain>
    </source>
</reference>
<dbReference type="AlphaFoldDB" id="A0A6G1LCH5"/>
<dbReference type="OrthoDB" id="5279008at2759"/>
<feature type="domain" description="F-box" evidence="2">
    <location>
        <begin position="38"/>
        <end position="87"/>
    </location>
</feature>
<gene>
    <name evidence="3" type="ORF">EJ03DRAFT_65076</name>
</gene>
<organism evidence="3 4">
    <name type="scientific">Teratosphaeria nubilosa</name>
    <dbReference type="NCBI Taxonomy" id="161662"/>
    <lineage>
        <taxon>Eukaryota</taxon>
        <taxon>Fungi</taxon>
        <taxon>Dikarya</taxon>
        <taxon>Ascomycota</taxon>
        <taxon>Pezizomycotina</taxon>
        <taxon>Dothideomycetes</taxon>
        <taxon>Dothideomycetidae</taxon>
        <taxon>Mycosphaerellales</taxon>
        <taxon>Teratosphaeriaceae</taxon>
        <taxon>Teratosphaeria</taxon>
    </lineage>
</organism>
<dbReference type="Proteomes" id="UP000799436">
    <property type="component" value="Unassembled WGS sequence"/>
</dbReference>